<keyword evidence="4" id="KW-1185">Reference proteome</keyword>
<comment type="caution">
    <text evidence="3">The sequence shown here is derived from an EMBL/GenBank/DDBJ whole genome shotgun (WGS) entry which is preliminary data.</text>
</comment>
<protein>
    <submittedName>
        <fullName evidence="3">Uncharacterized protein</fullName>
    </submittedName>
</protein>
<reference evidence="3 4" key="1">
    <citation type="submission" date="2020-06" db="EMBL/GenBank/DDBJ databases">
        <title>Transcriptomic and genomic resources for Thalictrum thalictroides and T. hernandezii: Facilitating candidate gene discovery in an emerging model plant lineage.</title>
        <authorList>
            <person name="Arias T."/>
            <person name="Riano-Pachon D.M."/>
            <person name="Di Stilio V.S."/>
        </authorList>
    </citation>
    <scope>NUCLEOTIDE SEQUENCE [LARGE SCALE GENOMIC DNA]</scope>
    <source>
        <strain evidence="4">cv. WT478/WT964</strain>
        <tissue evidence="3">Leaves</tissue>
    </source>
</reference>
<keyword evidence="1" id="KW-0175">Coiled coil</keyword>
<dbReference type="AlphaFoldDB" id="A0A7J6URX2"/>
<organism evidence="3 4">
    <name type="scientific">Thalictrum thalictroides</name>
    <name type="common">Rue-anemone</name>
    <name type="synonym">Anemone thalictroides</name>
    <dbReference type="NCBI Taxonomy" id="46969"/>
    <lineage>
        <taxon>Eukaryota</taxon>
        <taxon>Viridiplantae</taxon>
        <taxon>Streptophyta</taxon>
        <taxon>Embryophyta</taxon>
        <taxon>Tracheophyta</taxon>
        <taxon>Spermatophyta</taxon>
        <taxon>Magnoliopsida</taxon>
        <taxon>Ranunculales</taxon>
        <taxon>Ranunculaceae</taxon>
        <taxon>Thalictroideae</taxon>
        <taxon>Thalictrum</taxon>
    </lineage>
</organism>
<proteinExistence type="predicted"/>
<name>A0A7J6URX2_THATH</name>
<feature type="coiled-coil region" evidence="1">
    <location>
        <begin position="94"/>
        <end position="128"/>
    </location>
</feature>
<feature type="region of interest" description="Disordered" evidence="2">
    <location>
        <begin position="132"/>
        <end position="153"/>
    </location>
</feature>
<accession>A0A7J6URX2</accession>
<evidence type="ECO:0000313" key="3">
    <source>
        <dbReference type="EMBL" id="KAF5174995.1"/>
    </source>
</evidence>
<dbReference type="EMBL" id="JABWDY010044635">
    <property type="protein sequence ID" value="KAF5174995.1"/>
    <property type="molecule type" value="Genomic_DNA"/>
</dbReference>
<evidence type="ECO:0000256" key="1">
    <source>
        <dbReference type="SAM" id="Coils"/>
    </source>
</evidence>
<evidence type="ECO:0000313" key="4">
    <source>
        <dbReference type="Proteomes" id="UP000554482"/>
    </source>
</evidence>
<dbReference type="Proteomes" id="UP000554482">
    <property type="component" value="Unassembled WGS sequence"/>
</dbReference>
<gene>
    <name evidence="3" type="ORF">FRX31_035418</name>
</gene>
<evidence type="ECO:0000256" key="2">
    <source>
        <dbReference type="SAM" id="MobiDB-lite"/>
    </source>
</evidence>
<feature type="region of interest" description="Disordered" evidence="2">
    <location>
        <begin position="1"/>
        <end position="28"/>
    </location>
</feature>
<feature type="compositionally biased region" description="Polar residues" evidence="2">
    <location>
        <begin position="137"/>
        <end position="147"/>
    </location>
</feature>
<sequence>MSNVGNASHSFDDSAMTESRDTFEASGTTTQSVKKLKFNDHVFPIGPGSEKAATKLGKLVKTHIPISFRGRVRCVGSTISRKALLALAFARQLLEVVDIESDEWREKLNSLEESNEKILAQMNELVEGLRSGRYNHFPNQSTPSNELNNGSNNDFGSSSYSNATIIPCAIMSHTEKIVAYGTKIPIGTDRTLNGHVMQPREAKVLIDEVKDRSYAVWGGEQDGAKTLGDVKLGSFLFWHDDLLTATDDY</sequence>